<accession>A0AAD3S2C2</accession>
<dbReference type="AlphaFoldDB" id="A0AAD3S2C2"/>
<dbReference type="Proteomes" id="UP001279734">
    <property type="component" value="Unassembled WGS sequence"/>
</dbReference>
<protein>
    <submittedName>
        <fullName evidence="1">Uncharacterized protein</fullName>
    </submittedName>
</protein>
<sequence length="92" mass="10189">MGKDISTSLHDFVSRERPAPLGIVIANEGNGVFRQKSDHSRRPRLRVLHPPQLSLNGSLKNAFCGEIERRDNTAGSLYPVNLLISMPILVNV</sequence>
<evidence type="ECO:0000313" key="1">
    <source>
        <dbReference type="EMBL" id="GMH03064.1"/>
    </source>
</evidence>
<keyword evidence="2" id="KW-1185">Reference proteome</keyword>
<proteinExistence type="predicted"/>
<dbReference type="EMBL" id="BSYO01000004">
    <property type="protein sequence ID" value="GMH03064.1"/>
    <property type="molecule type" value="Genomic_DNA"/>
</dbReference>
<evidence type="ECO:0000313" key="2">
    <source>
        <dbReference type="Proteomes" id="UP001279734"/>
    </source>
</evidence>
<reference evidence="1" key="1">
    <citation type="submission" date="2023-05" db="EMBL/GenBank/DDBJ databases">
        <title>Nepenthes gracilis genome sequencing.</title>
        <authorList>
            <person name="Fukushima K."/>
        </authorList>
    </citation>
    <scope>NUCLEOTIDE SEQUENCE</scope>
    <source>
        <strain evidence="1">SING2019-196</strain>
    </source>
</reference>
<organism evidence="1 2">
    <name type="scientific">Nepenthes gracilis</name>
    <name type="common">Slender pitcher plant</name>
    <dbReference type="NCBI Taxonomy" id="150966"/>
    <lineage>
        <taxon>Eukaryota</taxon>
        <taxon>Viridiplantae</taxon>
        <taxon>Streptophyta</taxon>
        <taxon>Embryophyta</taxon>
        <taxon>Tracheophyta</taxon>
        <taxon>Spermatophyta</taxon>
        <taxon>Magnoliopsida</taxon>
        <taxon>eudicotyledons</taxon>
        <taxon>Gunneridae</taxon>
        <taxon>Pentapetalae</taxon>
        <taxon>Caryophyllales</taxon>
        <taxon>Nepenthaceae</taxon>
        <taxon>Nepenthes</taxon>
    </lineage>
</organism>
<gene>
    <name evidence="1" type="ORF">Nepgr_004903</name>
</gene>
<comment type="caution">
    <text evidence="1">The sequence shown here is derived from an EMBL/GenBank/DDBJ whole genome shotgun (WGS) entry which is preliminary data.</text>
</comment>
<name>A0AAD3S2C2_NEPGR</name>